<name>A0ABY9RHE2_9BURK</name>
<proteinExistence type="predicted"/>
<dbReference type="RefSeq" id="WP_309481572.1">
    <property type="nucleotide sequence ID" value="NZ_CP133720.1"/>
</dbReference>
<accession>A0ABY9RHE2</accession>
<evidence type="ECO:0000313" key="2">
    <source>
        <dbReference type="Proteomes" id="UP001181355"/>
    </source>
</evidence>
<dbReference type="EMBL" id="CP133720">
    <property type="protein sequence ID" value="WMW80079.1"/>
    <property type="molecule type" value="Genomic_DNA"/>
</dbReference>
<sequence>MTHHITYEALSLFCDHLESLASAVSLPHWEDQSTTLEITGLGDPLSESLCGDSKLLALVDAAREVSASQFWTAWKPEEVQNWLMRCALLAGLSPAVVLANAIRLQHAGSDGWGTVVSKDDLSSWAFNV</sequence>
<dbReference type="Proteomes" id="UP001181355">
    <property type="component" value="Chromosome"/>
</dbReference>
<organism evidence="1 2">
    <name type="scientific">Undibacterium cyanobacteriorum</name>
    <dbReference type="NCBI Taxonomy" id="3073561"/>
    <lineage>
        <taxon>Bacteria</taxon>
        <taxon>Pseudomonadati</taxon>
        <taxon>Pseudomonadota</taxon>
        <taxon>Betaproteobacteria</taxon>
        <taxon>Burkholderiales</taxon>
        <taxon>Oxalobacteraceae</taxon>
        <taxon>Undibacterium</taxon>
    </lineage>
</organism>
<gene>
    <name evidence="1" type="ORF">RF679_15705</name>
</gene>
<protein>
    <submittedName>
        <fullName evidence="1">Uncharacterized protein</fullName>
    </submittedName>
</protein>
<evidence type="ECO:0000313" key="1">
    <source>
        <dbReference type="EMBL" id="WMW80079.1"/>
    </source>
</evidence>
<keyword evidence="2" id="KW-1185">Reference proteome</keyword>
<reference evidence="1" key="1">
    <citation type="submission" date="2023-09" db="EMBL/GenBank/DDBJ databases">
        <title>Undibacterium sp. 20NA77.5 isolated from freshwater.</title>
        <authorList>
            <person name="Le V."/>
            <person name="Ko S.-R."/>
            <person name="Ahn C.-Y."/>
            <person name="Oh H.-M."/>
        </authorList>
    </citation>
    <scope>NUCLEOTIDE SEQUENCE</scope>
    <source>
        <strain evidence="1">20NA77.5</strain>
    </source>
</reference>